<gene>
    <name evidence="1" type="ORF">QCN29_04090</name>
</gene>
<comment type="caution">
    <text evidence="1">The sequence shown here is derived from an EMBL/GenBank/DDBJ whole genome shotgun (WGS) entry which is preliminary data.</text>
</comment>
<keyword evidence="2" id="KW-1185">Reference proteome</keyword>
<sequence>MSRPQRTQPEFPNEVLSATSAYDRAALLQSFRRLARITACVPA</sequence>
<dbReference type="Proteomes" id="UP001223144">
    <property type="component" value="Unassembled WGS sequence"/>
</dbReference>
<reference evidence="1 2" key="1">
    <citation type="submission" date="2023-04" db="EMBL/GenBank/DDBJ databases">
        <title>Streptomyces chengmaiensis sp. nov. isolated from the stem of mangrove plant in Hainan.</title>
        <authorList>
            <person name="Huang X."/>
            <person name="Zhou S."/>
            <person name="Chu X."/>
            <person name="Xie Y."/>
            <person name="Lin Y."/>
        </authorList>
    </citation>
    <scope>NUCLEOTIDE SEQUENCE [LARGE SCALE GENOMIC DNA]</scope>
    <source>
        <strain evidence="1 2">HNM0663</strain>
    </source>
</reference>
<organism evidence="1 2">
    <name type="scientific">Streptomyces chengmaiensis</name>
    <dbReference type="NCBI Taxonomy" id="3040919"/>
    <lineage>
        <taxon>Bacteria</taxon>
        <taxon>Bacillati</taxon>
        <taxon>Actinomycetota</taxon>
        <taxon>Actinomycetes</taxon>
        <taxon>Kitasatosporales</taxon>
        <taxon>Streptomycetaceae</taxon>
        <taxon>Streptomyces</taxon>
    </lineage>
</organism>
<proteinExistence type="predicted"/>
<dbReference type="RefSeq" id="WP_279926285.1">
    <property type="nucleotide sequence ID" value="NZ_JARWBG010000003.1"/>
</dbReference>
<protein>
    <submittedName>
        <fullName evidence="1">Uncharacterized protein</fullName>
    </submittedName>
</protein>
<evidence type="ECO:0000313" key="1">
    <source>
        <dbReference type="EMBL" id="MDH2387979.1"/>
    </source>
</evidence>
<name>A0ABT6HJB7_9ACTN</name>
<evidence type="ECO:0000313" key="2">
    <source>
        <dbReference type="Proteomes" id="UP001223144"/>
    </source>
</evidence>
<accession>A0ABT6HJB7</accession>
<dbReference type="EMBL" id="JARWBG010000003">
    <property type="protein sequence ID" value="MDH2387979.1"/>
    <property type="molecule type" value="Genomic_DNA"/>
</dbReference>